<organism evidence="10 11">
    <name type="scientific">Aspergillus ellipticus CBS 707.79</name>
    <dbReference type="NCBI Taxonomy" id="1448320"/>
    <lineage>
        <taxon>Eukaryota</taxon>
        <taxon>Fungi</taxon>
        <taxon>Dikarya</taxon>
        <taxon>Ascomycota</taxon>
        <taxon>Pezizomycotina</taxon>
        <taxon>Eurotiomycetes</taxon>
        <taxon>Eurotiomycetidae</taxon>
        <taxon>Eurotiales</taxon>
        <taxon>Aspergillaceae</taxon>
        <taxon>Aspergillus</taxon>
        <taxon>Aspergillus subgen. Circumdati</taxon>
    </lineage>
</organism>
<dbReference type="Gene3D" id="1.10.630.10">
    <property type="entry name" value="Cytochrome P450"/>
    <property type="match status" value="1"/>
</dbReference>
<evidence type="ECO:0000256" key="3">
    <source>
        <dbReference type="ARBA" id="ARBA00022617"/>
    </source>
</evidence>
<dbReference type="GO" id="GO:0020037">
    <property type="term" value="F:heme binding"/>
    <property type="evidence" value="ECO:0007669"/>
    <property type="project" value="InterPro"/>
</dbReference>
<evidence type="ECO:0000256" key="2">
    <source>
        <dbReference type="ARBA" id="ARBA00010617"/>
    </source>
</evidence>
<dbReference type="GO" id="GO:0005506">
    <property type="term" value="F:iron ion binding"/>
    <property type="evidence" value="ECO:0007669"/>
    <property type="project" value="InterPro"/>
</dbReference>
<evidence type="ECO:0000256" key="8">
    <source>
        <dbReference type="PIRSR" id="PIRSR602403-1"/>
    </source>
</evidence>
<dbReference type="VEuPathDB" id="FungiDB:BO71DRAFT_450906"/>
<evidence type="ECO:0000256" key="9">
    <source>
        <dbReference type="RuleBase" id="RU000461"/>
    </source>
</evidence>
<dbReference type="PROSITE" id="PS00086">
    <property type="entry name" value="CYTOCHROME_P450"/>
    <property type="match status" value="1"/>
</dbReference>
<keyword evidence="7 9" id="KW-0503">Monooxygenase</keyword>
<dbReference type="GO" id="GO:0016705">
    <property type="term" value="F:oxidoreductase activity, acting on paired donors, with incorporation or reduction of molecular oxygen"/>
    <property type="evidence" value="ECO:0007669"/>
    <property type="project" value="InterPro"/>
</dbReference>
<reference evidence="10 11" key="1">
    <citation type="submission" date="2018-02" db="EMBL/GenBank/DDBJ databases">
        <title>The genomes of Aspergillus section Nigri reveals drivers in fungal speciation.</title>
        <authorList>
            <consortium name="DOE Joint Genome Institute"/>
            <person name="Vesth T.C."/>
            <person name="Nybo J."/>
            <person name="Theobald S."/>
            <person name="Brandl J."/>
            <person name="Frisvad J.C."/>
            <person name="Nielsen K.F."/>
            <person name="Lyhne E.K."/>
            <person name="Kogle M.E."/>
            <person name="Kuo A."/>
            <person name="Riley R."/>
            <person name="Clum A."/>
            <person name="Nolan M."/>
            <person name="Lipzen A."/>
            <person name="Salamov A."/>
            <person name="Henrissat B."/>
            <person name="Wiebenga A."/>
            <person name="De vries R.P."/>
            <person name="Grigoriev I.V."/>
            <person name="Mortensen U.H."/>
            <person name="Andersen M.R."/>
            <person name="Baker S.E."/>
        </authorList>
    </citation>
    <scope>NUCLEOTIDE SEQUENCE [LARGE SCALE GENOMIC DNA]</scope>
    <source>
        <strain evidence="10 11">CBS 707.79</strain>
    </source>
</reference>
<dbReference type="InterPro" id="IPR017972">
    <property type="entry name" value="Cyt_P450_CS"/>
</dbReference>
<evidence type="ECO:0000256" key="4">
    <source>
        <dbReference type="ARBA" id="ARBA00022723"/>
    </source>
</evidence>
<proteinExistence type="inferred from homology"/>
<keyword evidence="6 8" id="KW-0408">Iron</keyword>
<keyword evidence="5 9" id="KW-0560">Oxidoreductase</keyword>
<accession>A0A319D7R2</accession>
<dbReference type="PANTHER" id="PTHR24304">
    <property type="entry name" value="CYTOCHROME P450 FAMILY 7"/>
    <property type="match status" value="1"/>
</dbReference>
<dbReference type="STRING" id="1448320.A0A319D7R2"/>
<dbReference type="CDD" id="cd11040">
    <property type="entry name" value="CYP7_CYP8-like"/>
    <property type="match status" value="1"/>
</dbReference>
<protein>
    <submittedName>
        <fullName evidence="10">Cytochrome P450 oxidoreductase</fullName>
    </submittedName>
</protein>
<comment type="cofactor">
    <cofactor evidence="1 8">
        <name>heme</name>
        <dbReference type="ChEBI" id="CHEBI:30413"/>
    </cofactor>
</comment>
<dbReference type="PANTHER" id="PTHR24304:SF2">
    <property type="entry name" value="24-HYDROXYCHOLESTEROL 7-ALPHA-HYDROXYLASE"/>
    <property type="match status" value="1"/>
</dbReference>
<dbReference type="AlphaFoldDB" id="A0A319D7R2"/>
<evidence type="ECO:0000313" key="11">
    <source>
        <dbReference type="Proteomes" id="UP000247810"/>
    </source>
</evidence>
<evidence type="ECO:0000256" key="6">
    <source>
        <dbReference type="ARBA" id="ARBA00023004"/>
    </source>
</evidence>
<feature type="binding site" description="axial binding residue" evidence="8">
    <location>
        <position position="443"/>
    </location>
    <ligand>
        <name>heme</name>
        <dbReference type="ChEBI" id="CHEBI:30413"/>
    </ligand>
    <ligandPart>
        <name>Fe</name>
        <dbReference type="ChEBI" id="CHEBI:18248"/>
    </ligandPart>
</feature>
<dbReference type="GO" id="GO:0008395">
    <property type="term" value="F:steroid hydroxylase activity"/>
    <property type="evidence" value="ECO:0007669"/>
    <property type="project" value="TreeGrafter"/>
</dbReference>
<dbReference type="PRINTS" id="PR00465">
    <property type="entry name" value="EP450IV"/>
</dbReference>
<dbReference type="EMBL" id="KZ825897">
    <property type="protein sequence ID" value="PYH93254.1"/>
    <property type="molecule type" value="Genomic_DNA"/>
</dbReference>
<dbReference type="InterPro" id="IPR036396">
    <property type="entry name" value="Cyt_P450_sf"/>
</dbReference>
<evidence type="ECO:0000256" key="5">
    <source>
        <dbReference type="ARBA" id="ARBA00023002"/>
    </source>
</evidence>
<keyword evidence="11" id="KW-1185">Reference proteome</keyword>
<dbReference type="InterPro" id="IPR002403">
    <property type="entry name" value="Cyt_P450_E_grp-IV"/>
</dbReference>
<dbReference type="InterPro" id="IPR001128">
    <property type="entry name" value="Cyt_P450"/>
</dbReference>
<keyword evidence="4 8" id="KW-0479">Metal-binding</keyword>
<dbReference type="InterPro" id="IPR050529">
    <property type="entry name" value="CYP450_sterol_14alpha_dmase"/>
</dbReference>
<evidence type="ECO:0000256" key="1">
    <source>
        <dbReference type="ARBA" id="ARBA00001971"/>
    </source>
</evidence>
<name>A0A319D7R2_9EURO</name>
<dbReference type="OrthoDB" id="1470350at2759"/>
<dbReference type="Proteomes" id="UP000247810">
    <property type="component" value="Unassembled WGS sequence"/>
</dbReference>
<keyword evidence="3 8" id="KW-0349">Heme</keyword>
<sequence length="502" mass="56833">MLFEFLVDISQTHPSLGAAIVALGVLVAWRFWRFSIQPSPGHGGAFFSNTNALLSRAQEYSKTDHSPFTLTIANSLMYVISRPQDIAEAYRNTETLSFNEFAQTMMRAFGNTESCIKATFTPLSRDKPGFPNPRGKSLATLVPQMPMHQLFPGDNLDFLEKQFLDCVTPRLNMAALRPYQVRSSSTQGGNRIQEKEDALVLPLMEWCSDVFTRAGQQAYFGPELANTDLTLAKSFFVFDDLSWQLLYQYPDFLAGEMRASRDAIQRALTTYVQLPQDQRHGDAWFTKAVENEMRALGIKSTPTHRKISFWLLTYLLHHGLHYINAIRTETNPAFLTPTNPLPDLTYLHNHCPLLDALWNETIRMSTYSASVRLITADTPLGGKILRKGNRVLLPSRQLHFDPAFFGADSPVDEFRPERFVGKGSRNLARGDVWRPFGGGVTMCPGRYVAKRFVLLFVVLVLRRFDVEMVERRLPVADVGKPVVGTVSMREGEEVWVRVTERV</sequence>
<evidence type="ECO:0000256" key="7">
    <source>
        <dbReference type="ARBA" id="ARBA00023033"/>
    </source>
</evidence>
<gene>
    <name evidence="10" type="ORF">BO71DRAFT_450906</name>
</gene>
<comment type="similarity">
    <text evidence="2 9">Belongs to the cytochrome P450 family.</text>
</comment>
<evidence type="ECO:0000313" key="10">
    <source>
        <dbReference type="EMBL" id="PYH93254.1"/>
    </source>
</evidence>
<dbReference type="SUPFAM" id="SSF48264">
    <property type="entry name" value="Cytochrome P450"/>
    <property type="match status" value="1"/>
</dbReference>
<dbReference type="Pfam" id="PF00067">
    <property type="entry name" value="p450"/>
    <property type="match status" value="1"/>
</dbReference>